<dbReference type="RefSeq" id="WP_353317439.1">
    <property type="nucleotide sequence ID" value="NZ_BAABVV010000026.1"/>
</dbReference>
<dbReference type="InterPro" id="IPR036678">
    <property type="entry name" value="MutS_con_dom_sf"/>
</dbReference>
<keyword evidence="6 7" id="KW-0234">DNA repair</keyword>
<dbReference type="NCBIfam" id="TIGR01070">
    <property type="entry name" value="mutS1"/>
    <property type="match status" value="1"/>
</dbReference>
<dbReference type="SUPFAM" id="SSF52540">
    <property type="entry name" value="P-loop containing nucleoside triphosphate hydrolases"/>
    <property type="match status" value="1"/>
</dbReference>
<dbReference type="Gene3D" id="1.10.1420.10">
    <property type="match status" value="2"/>
</dbReference>
<proteinExistence type="inferred from homology"/>
<dbReference type="InterPro" id="IPR007695">
    <property type="entry name" value="DNA_mismatch_repair_MutS-lik_N"/>
</dbReference>
<comment type="function">
    <text evidence="7">This protein is involved in the repair of mismatches in DNA. It is possible that it carries out the mismatch recognition step. This protein has a weak ATPase activity.</text>
</comment>
<evidence type="ECO:0000256" key="1">
    <source>
        <dbReference type="ARBA" id="ARBA00006271"/>
    </source>
</evidence>
<evidence type="ECO:0000256" key="5">
    <source>
        <dbReference type="ARBA" id="ARBA00023125"/>
    </source>
</evidence>
<sequence>MASKAKQTPMMEQYQKVKDQYPDAFVFYRLGDFYEMFNEDAVKGAQILELTLTSRSKNADNPIPMCGVPHKAVEAYIDTLIDKGYKVAICEQMEDPKTAKGMVKRAVTQLITPGTRTAMGAENAKENNYLTSIEYVDGKYGFAYAELSTGELKTTVLSSMDSVVNELMTLQTKEVIVNADLPQDDIDIINKLGILVSYQNNMQLSEDMEYLVVSLLNEVEKQVVSRLITYITDTQKRSLSHMKPAIAYQPAEFLKMDHNSQYNLELTKNLRTNKKSGSLLWLLDETKTAMGGRKLKEWIDHPLINQQSIENRQNQVNDLLDHYYERSEIKDLLVKVYDLERLAGKVSFGSVNGRDLVQLKTSLQQIPKIKYILDEMETTSFDKVDKDLDPVEEVAELIEKAIINEPPISVTEGGIINEGYNDVLDQYRDAMNNGKQWIAELENKERELTGINNLKIGYNHVFGYYIEVSKANLAKLPEDRYERKQTLTNAERFSTPELKEKEKLIIEAQEKSKTLEYDLFSEVRSVVKTAIQRLQKLANAVSSLDVLQSFASISDEYRLVRPTLNDNHTLEIIDGRHPVVEKVMGHQSYVPNDVIMKPDTNVLLITGPNMSGKSTYMRQLALTVIMTQIGCFVPAKSANMPIFDQIFTRIGAADDLISGQSTFMVEMKESNQAIENATDNSLILFDEIGRGTATYDGMALAQSIIEYVHNNIHAKTLFSTHYHELTELSDSLKQLKNVHVGAVEKDGELVFLHKVQAGAADKSYGIHVAKLAGLPESLLNRADVILTDLEQGDTAKPIVMAEDAAPMKDTVEASSDDDLQLSLFSDDSKSTPKATENDKIIKAIKNLDLMSKTPMDIMNEVYKWKREIDK</sequence>
<dbReference type="SMART" id="SM00533">
    <property type="entry name" value="MUTSd"/>
    <property type="match status" value="1"/>
</dbReference>
<dbReference type="CDD" id="cd03284">
    <property type="entry name" value="ABC_MutS1"/>
    <property type="match status" value="1"/>
</dbReference>
<dbReference type="EMBL" id="BAABVV010000026">
    <property type="protein sequence ID" value="GAA6114025.1"/>
    <property type="molecule type" value="Genomic_DNA"/>
</dbReference>
<dbReference type="Gene3D" id="3.30.420.110">
    <property type="entry name" value="MutS, connector domain"/>
    <property type="match status" value="1"/>
</dbReference>
<feature type="domain" description="DNA mismatch repair proteins mutS family" evidence="10">
    <location>
        <begin position="681"/>
        <end position="697"/>
    </location>
</feature>
<accession>A0ABP9ZGU5</accession>
<keyword evidence="4 7" id="KW-0067">ATP-binding</keyword>
<evidence type="ECO:0000313" key="12">
    <source>
        <dbReference type="Proteomes" id="UP001438112"/>
    </source>
</evidence>
<keyword evidence="12" id="KW-1185">Reference proteome</keyword>
<keyword evidence="5 7" id="KW-0238">DNA-binding</keyword>
<organism evidence="11 12">
    <name type="scientific">Apilactobacillus apinorum</name>
    <dbReference type="NCBI Taxonomy" id="1218495"/>
    <lineage>
        <taxon>Bacteria</taxon>
        <taxon>Bacillati</taxon>
        <taxon>Bacillota</taxon>
        <taxon>Bacilli</taxon>
        <taxon>Lactobacillales</taxon>
        <taxon>Lactobacillaceae</taxon>
        <taxon>Apilactobacillus</taxon>
    </lineage>
</organism>
<dbReference type="Proteomes" id="UP001438112">
    <property type="component" value="Unassembled WGS sequence"/>
</dbReference>
<dbReference type="InterPro" id="IPR007861">
    <property type="entry name" value="DNA_mismatch_repair_MutS_clamp"/>
</dbReference>
<evidence type="ECO:0000256" key="8">
    <source>
        <dbReference type="NCBIfam" id="TIGR01070"/>
    </source>
</evidence>
<dbReference type="SUPFAM" id="SSF55271">
    <property type="entry name" value="DNA repair protein MutS, domain I"/>
    <property type="match status" value="1"/>
</dbReference>
<evidence type="ECO:0000256" key="3">
    <source>
        <dbReference type="ARBA" id="ARBA00022763"/>
    </source>
</evidence>
<evidence type="ECO:0000259" key="10">
    <source>
        <dbReference type="PROSITE" id="PS00486"/>
    </source>
</evidence>
<dbReference type="PANTHER" id="PTHR11361:SF34">
    <property type="entry name" value="DNA MISMATCH REPAIR PROTEIN MSH1, MITOCHONDRIAL"/>
    <property type="match status" value="1"/>
</dbReference>
<dbReference type="Gene3D" id="3.40.50.300">
    <property type="entry name" value="P-loop containing nucleotide triphosphate hydrolases"/>
    <property type="match status" value="1"/>
</dbReference>
<comment type="similarity">
    <text evidence="1 7 9">Belongs to the DNA mismatch repair MutS family.</text>
</comment>
<evidence type="ECO:0000256" key="7">
    <source>
        <dbReference type="HAMAP-Rule" id="MF_00096"/>
    </source>
</evidence>
<dbReference type="InterPro" id="IPR000432">
    <property type="entry name" value="DNA_mismatch_repair_MutS_C"/>
</dbReference>
<dbReference type="Pfam" id="PF05192">
    <property type="entry name" value="MutS_III"/>
    <property type="match status" value="1"/>
</dbReference>
<dbReference type="Pfam" id="PF05188">
    <property type="entry name" value="MutS_II"/>
    <property type="match status" value="1"/>
</dbReference>
<evidence type="ECO:0000256" key="4">
    <source>
        <dbReference type="ARBA" id="ARBA00022840"/>
    </source>
</evidence>
<dbReference type="Gene3D" id="3.40.1170.10">
    <property type="entry name" value="DNA repair protein MutS, domain I"/>
    <property type="match status" value="1"/>
</dbReference>
<name>A0ABP9ZGU5_9LACO</name>
<dbReference type="InterPro" id="IPR005748">
    <property type="entry name" value="DNA_mismatch_repair_MutS"/>
</dbReference>
<dbReference type="Pfam" id="PF05190">
    <property type="entry name" value="MutS_IV"/>
    <property type="match status" value="1"/>
</dbReference>
<dbReference type="InterPro" id="IPR045076">
    <property type="entry name" value="MutS"/>
</dbReference>
<dbReference type="InterPro" id="IPR016151">
    <property type="entry name" value="DNA_mismatch_repair_MutS_N"/>
</dbReference>
<keyword evidence="3 7" id="KW-0227">DNA damage</keyword>
<evidence type="ECO:0000313" key="11">
    <source>
        <dbReference type="EMBL" id="GAA6114025.1"/>
    </source>
</evidence>
<dbReference type="InterPro" id="IPR027417">
    <property type="entry name" value="P-loop_NTPase"/>
</dbReference>
<dbReference type="NCBIfam" id="NF003810">
    <property type="entry name" value="PRK05399.1"/>
    <property type="match status" value="1"/>
</dbReference>
<dbReference type="InterPro" id="IPR007696">
    <property type="entry name" value="DNA_mismatch_repair_MutS_core"/>
</dbReference>
<dbReference type="PIRSF" id="PIRSF037677">
    <property type="entry name" value="DNA_mis_repair_Msh6"/>
    <property type="match status" value="1"/>
</dbReference>
<dbReference type="InterPro" id="IPR017261">
    <property type="entry name" value="DNA_mismatch_repair_MutS/MSH"/>
</dbReference>
<dbReference type="PANTHER" id="PTHR11361">
    <property type="entry name" value="DNA MISMATCH REPAIR PROTEIN MUTS FAMILY MEMBER"/>
    <property type="match status" value="1"/>
</dbReference>
<keyword evidence="2 7" id="KW-0547">Nucleotide-binding</keyword>
<evidence type="ECO:0000256" key="2">
    <source>
        <dbReference type="ARBA" id="ARBA00022741"/>
    </source>
</evidence>
<protein>
    <recommendedName>
        <fullName evidence="7 8">DNA mismatch repair protein MutS</fullName>
    </recommendedName>
</protein>
<dbReference type="Pfam" id="PF01624">
    <property type="entry name" value="MutS_I"/>
    <property type="match status" value="1"/>
</dbReference>
<dbReference type="InterPro" id="IPR036187">
    <property type="entry name" value="DNA_mismatch_repair_MutS_sf"/>
</dbReference>
<comment type="caution">
    <text evidence="11">The sequence shown here is derived from an EMBL/GenBank/DDBJ whole genome shotgun (WGS) entry which is preliminary data.</text>
</comment>
<dbReference type="SUPFAM" id="SSF48334">
    <property type="entry name" value="DNA repair protein MutS, domain III"/>
    <property type="match status" value="1"/>
</dbReference>
<dbReference type="SUPFAM" id="SSF53150">
    <property type="entry name" value="DNA repair protein MutS, domain II"/>
    <property type="match status" value="1"/>
</dbReference>
<evidence type="ECO:0000256" key="6">
    <source>
        <dbReference type="ARBA" id="ARBA00023204"/>
    </source>
</evidence>
<dbReference type="InterPro" id="IPR007860">
    <property type="entry name" value="DNA_mmatch_repair_MutS_con_dom"/>
</dbReference>
<gene>
    <name evidence="7 11" type="primary">mutS</name>
    <name evidence="11" type="ORF">AP20H10_03880</name>
</gene>
<dbReference type="HAMAP" id="MF_00096">
    <property type="entry name" value="MutS"/>
    <property type="match status" value="1"/>
</dbReference>
<dbReference type="SMART" id="SM00534">
    <property type="entry name" value="MUTSac"/>
    <property type="match status" value="1"/>
</dbReference>
<feature type="binding site" evidence="7">
    <location>
        <begin position="607"/>
        <end position="614"/>
    </location>
    <ligand>
        <name>ATP</name>
        <dbReference type="ChEBI" id="CHEBI:30616"/>
    </ligand>
</feature>
<dbReference type="Pfam" id="PF00488">
    <property type="entry name" value="MutS_V"/>
    <property type="match status" value="1"/>
</dbReference>
<reference evidence="11 12" key="1">
    <citation type="submission" date="2024-03" db="EMBL/GenBank/DDBJ databases">
        <title>Inconsistent identification of Apilactobacillus kunkeei-related strains obtained by well-developed overall genome related indices.</title>
        <authorList>
            <person name="Maeno S."/>
            <person name="Endo A."/>
        </authorList>
    </citation>
    <scope>NUCLEOTIDE SEQUENCE [LARGE SCALE GENOMIC DNA]</scope>
    <source>
        <strain evidence="11 12">20H-10</strain>
    </source>
</reference>
<dbReference type="PROSITE" id="PS00486">
    <property type="entry name" value="DNA_MISMATCH_REPAIR_2"/>
    <property type="match status" value="1"/>
</dbReference>
<evidence type="ECO:0000256" key="9">
    <source>
        <dbReference type="RuleBase" id="RU003756"/>
    </source>
</evidence>